<gene>
    <name evidence="2" type="ORF">K435DRAFT_802476</name>
</gene>
<evidence type="ECO:0000313" key="2">
    <source>
        <dbReference type="EMBL" id="THU89755.1"/>
    </source>
</evidence>
<name>A0A4V4HE43_DENBC</name>
<proteinExistence type="predicted"/>
<dbReference type="EMBL" id="ML179357">
    <property type="protein sequence ID" value="THU89755.1"/>
    <property type="molecule type" value="Genomic_DNA"/>
</dbReference>
<keyword evidence="3" id="KW-1185">Reference proteome</keyword>
<reference evidence="2 3" key="1">
    <citation type="journal article" date="2019" name="Nat. Ecol. Evol.">
        <title>Megaphylogeny resolves global patterns of mushroom evolution.</title>
        <authorList>
            <person name="Varga T."/>
            <person name="Krizsan K."/>
            <person name="Foldi C."/>
            <person name="Dima B."/>
            <person name="Sanchez-Garcia M."/>
            <person name="Sanchez-Ramirez S."/>
            <person name="Szollosi G.J."/>
            <person name="Szarkandi J.G."/>
            <person name="Papp V."/>
            <person name="Albert L."/>
            <person name="Andreopoulos W."/>
            <person name="Angelini C."/>
            <person name="Antonin V."/>
            <person name="Barry K.W."/>
            <person name="Bougher N.L."/>
            <person name="Buchanan P."/>
            <person name="Buyck B."/>
            <person name="Bense V."/>
            <person name="Catcheside P."/>
            <person name="Chovatia M."/>
            <person name="Cooper J."/>
            <person name="Damon W."/>
            <person name="Desjardin D."/>
            <person name="Finy P."/>
            <person name="Geml J."/>
            <person name="Haridas S."/>
            <person name="Hughes K."/>
            <person name="Justo A."/>
            <person name="Karasinski D."/>
            <person name="Kautmanova I."/>
            <person name="Kiss B."/>
            <person name="Kocsube S."/>
            <person name="Kotiranta H."/>
            <person name="LaButti K.M."/>
            <person name="Lechner B.E."/>
            <person name="Liimatainen K."/>
            <person name="Lipzen A."/>
            <person name="Lukacs Z."/>
            <person name="Mihaltcheva S."/>
            <person name="Morgado L.N."/>
            <person name="Niskanen T."/>
            <person name="Noordeloos M.E."/>
            <person name="Ohm R.A."/>
            <person name="Ortiz-Santana B."/>
            <person name="Ovrebo C."/>
            <person name="Racz N."/>
            <person name="Riley R."/>
            <person name="Savchenko A."/>
            <person name="Shiryaev A."/>
            <person name="Soop K."/>
            <person name="Spirin V."/>
            <person name="Szebenyi C."/>
            <person name="Tomsovsky M."/>
            <person name="Tulloss R.E."/>
            <person name="Uehling J."/>
            <person name="Grigoriev I.V."/>
            <person name="Vagvolgyi C."/>
            <person name="Papp T."/>
            <person name="Martin F.M."/>
            <person name="Miettinen O."/>
            <person name="Hibbett D.S."/>
            <person name="Nagy L.G."/>
        </authorList>
    </citation>
    <scope>NUCLEOTIDE SEQUENCE [LARGE SCALE GENOMIC DNA]</scope>
    <source>
        <strain evidence="2 3">CBS 962.96</strain>
    </source>
</reference>
<sequence length="153" mass="16912">MPGLNSNPSNSNSSARNGITGDETPPRIAYYLNPNTGEVEMVIIPEGAPLPHDPRAASWGFIDWNEAFRAAYHSRDDCPRRGTAGTNGTSGGVSKLLWLRLRLAITLPPKVLKSRIRITVLTTMFPREPPRPSRISYIDIRSQYGNFCAIVFS</sequence>
<evidence type="ECO:0000313" key="3">
    <source>
        <dbReference type="Proteomes" id="UP000297245"/>
    </source>
</evidence>
<protein>
    <submittedName>
        <fullName evidence="2">Uncharacterized protein</fullName>
    </submittedName>
</protein>
<dbReference type="Proteomes" id="UP000297245">
    <property type="component" value="Unassembled WGS sequence"/>
</dbReference>
<feature type="compositionally biased region" description="Low complexity" evidence="1">
    <location>
        <begin position="1"/>
        <end position="17"/>
    </location>
</feature>
<feature type="region of interest" description="Disordered" evidence="1">
    <location>
        <begin position="1"/>
        <end position="27"/>
    </location>
</feature>
<dbReference type="AlphaFoldDB" id="A0A4V4HE43"/>
<accession>A0A4V4HE43</accession>
<evidence type="ECO:0000256" key="1">
    <source>
        <dbReference type="SAM" id="MobiDB-lite"/>
    </source>
</evidence>
<organism evidence="2 3">
    <name type="scientific">Dendrothele bispora (strain CBS 962.96)</name>
    <dbReference type="NCBI Taxonomy" id="1314807"/>
    <lineage>
        <taxon>Eukaryota</taxon>
        <taxon>Fungi</taxon>
        <taxon>Dikarya</taxon>
        <taxon>Basidiomycota</taxon>
        <taxon>Agaricomycotina</taxon>
        <taxon>Agaricomycetes</taxon>
        <taxon>Agaricomycetidae</taxon>
        <taxon>Agaricales</taxon>
        <taxon>Agaricales incertae sedis</taxon>
        <taxon>Dendrothele</taxon>
    </lineage>
</organism>